<feature type="compositionally biased region" description="Polar residues" evidence="2">
    <location>
        <begin position="14"/>
        <end position="81"/>
    </location>
</feature>
<reference evidence="3 4" key="1">
    <citation type="submission" date="2014-02" db="EMBL/GenBank/DDBJ databases">
        <title>Transposable element dynamics among asymbiotic and ectomycorrhizal Amanita fungi.</title>
        <authorList>
            <consortium name="DOE Joint Genome Institute"/>
            <person name="Hess J."/>
            <person name="Skrede I."/>
            <person name="Wolfe B."/>
            <person name="LaButti K."/>
            <person name="Ohm R.A."/>
            <person name="Grigoriev I.V."/>
            <person name="Pringle A."/>
        </authorList>
    </citation>
    <scope>NUCLEOTIDE SEQUENCE [LARGE SCALE GENOMIC DNA]</scope>
    <source>
        <strain evidence="3 4">SKay4041</strain>
    </source>
</reference>
<accession>A0A2A9N9P9</accession>
<feature type="coiled-coil region" evidence="1">
    <location>
        <begin position="176"/>
        <end position="240"/>
    </location>
</feature>
<feature type="region of interest" description="Disordered" evidence="2">
    <location>
        <begin position="128"/>
        <end position="168"/>
    </location>
</feature>
<dbReference type="Proteomes" id="UP000242287">
    <property type="component" value="Unassembled WGS sequence"/>
</dbReference>
<evidence type="ECO:0000313" key="4">
    <source>
        <dbReference type="Proteomes" id="UP000242287"/>
    </source>
</evidence>
<evidence type="ECO:0000256" key="1">
    <source>
        <dbReference type="SAM" id="Coils"/>
    </source>
</evidence>
<gene>
    <name evidence="3" type="ORF">AMATHDRAFT_67927</name>
</gene>
<feature type="region of interest" description="Disordered" evidence="2">
    <location>
        <begin position="14"/>
        <end position="97"/>
    </location>
</feature>
<dbReference type="OrthoDB" id="3222645at2759"/>
<keyword evidence="4" id="KW-1185">Reference proteome</keyword>
<dbReference type="EMBL" id="KZ302119">
    <property type="protein sequence ID" value="PFH47319.1"/>
    <property type="molecule type" value="Genomic_DNA"/>
</dbReference>
<proteinExistence type="predicted"/>
<evidence type="ECO:0000313" key="3">
    <source>
        <dbReference type="EMBL" id="PFH47319.1"/>
    </source>
</evidence>
<dbReference type="AlphaFoldDB" id="A0A2A9N9P9"/>
<organism evidence="3 4">
    <name type="scientific">Amanita thiersii Skay4041</name>
    <dbReference type="NCBI Taxonomy" id="703135"/>
    <lineage>
        <taxon>Eukaryota</taxon>
        <taxon>Fungi</taxon>
        <taxon>Dikarya</taxon>
        <taxon>Basidiomycota</taxon>
        <taxon>Agaricomycotina</taxon>
        <taxon>Agaricomycetes</taxon>
        <taxon>Agaricomycetidae</taxon>
        <taxon>Agaricales</taxon>
        <taxon>Pluteineae</taxon>
        <taxon>Amanitaceae</taxon>
        <taxon>Amanita</taxon>
    </lineage>
</organism>
<name>A0A2A9N9P9_9AGAR</name>
<keyword evidence="1" id="KW-0175">Coiled coil</keyword>
<evidence type="ECO:0000256" key="2">
    <source>
        <dbReference type="SAM" id="MobiDB-lite"/>
    </source>
</evidence>
<sequence length="523" mass="59213">MSFWSFFGSSAPYRSTNSNLQRRATTHQGGRNNAPSLNTSSNSHYGGSANNPWQASSGVARNQPMDQNMSGRYTTQGTYSNAASATRTSTSRTTEATTRYDLRPSERTQVNYSNLPTYRAREEIGPRREAGPESMTFGTTSRVENETPVGGSSWTVGMQPRGVGQNQQQTRTVAEFEALQRENRRQAKQIEELQRNDKARVYEEQLFMSQQEAKKHKEDRDMFERQVKVLEGEVGTLRQQLQREYDKAPSVANTFYPNTADVAAGADIVNAAEMLNHDIFQFAAGLADEFEQLPRTGYRSSRSNYQARDLSREFGKEVGDFIVRTKEREDYASVMQAFQTCMIACCRDILNSWYPFSGQGEFLTRTYNVISQREGQAVAGPWRSLLYQTSEETDDISSEIHTIKLKVMRVLEFFGWSKMNEDYSETLKSIIEATLELHKVIRRDVISGDITVIYPLPGERFDSDAMTAETEGIKSTSRTKIHCTTEMGLKKITRDKVHEGGVWVVKNHEIVILKAKVTIPVRA</sequence>
<feature type="compositionally biased region" description="Low complexity" evidence="2">
    <location>
        <begin position="82"/>
        <end position="97"/>
    </location>
</feature>
<protein>
    <submittedName>
        <fullName evidence="3">Uncharacterized protein</fullName>
    </submittedName>
</protein>